<keyword evidence="2" id="KW-0489">Methyltransferase</keyword>
<dbReference type="SUPFAM" id="SSF53335">
    <property type="entry name" value="S-adenosyl-L-methionine-dependent methyltransferases"/>
    <property type="match status" value="1"/>
</dbReference>
<gene>
    <name evidence="2" type="ordered locus">Kfla_3937</name>
</gene>
<name>D2PR40_KRIFD</name>
<dbReference type="InterPro" id="IPR029063">
    <property type="entry name" value="SAM-dependent_MTases_sf"/>
</dbReference>
<dbReference type="PANTHER" id="PTHR42912">
    <property type="entry name" value="METHYLTRANSFERASE"/>
    <property type="match status" value="1"/>
</dbReference>
<proteinExistence type="predicted"/>
<dbReference type="RefSeq" id="WP_012921544.1">
    <property type="nucleotide sequence ID" value="NC_013729.1"/>
</dbReference>
<accession>D2PR40</accession>
<feature type="domain" description="Methyltransferase type 11" evidence="1">
    <location>
        <begin position="37"/>
        <end position="130"/>
    </location>
</feature>
<dbReference type="STRING" id="479435.Kfla_3937"/>
<dbReference type="Proteomes" id="UP000007967">
    <property type="component" value="Chromosome"/>
</dbReference>
<dbReference type="GO" id="GO:0032259">
    <property type="term" value="P:methylation"/>
    <property type="evidence" value="ECO:0007669"/>
    <property type="project" value="UniProtKB-KW"/>
</dbReference>
<dbReference type="CDD" id="cd02440">
    <property type="entry name" value="AdoMet_MTases"/>
    <property type="match status" value="1"/>
</dbReference>
<keyword evidence="2" id="KW-0808">Transferase</keyword>
<evidence type="ECO:0000259" key="1">
    <source>
        <dbReference type="Pfam" id="PF08241"/>
    </source>
</evidence>
<dbReference type="KEGG" id="kfl:Kfla_3937"/>
<dbReference type="InterPro" id="IPR050508">
    <property type="entry name" value="Methyltransf_Superfamily"/>
</dbReference>
<dbReference type="PANTHER" id="PTHR42912:SF93">
    <property type="entry name" value="N6-ADENOSINE-METHYLTRANSFERASE TMT1A"/>
    <property type="match status" value="1"/>
</dbReference>
<dbReference type="eggNOG" id="COG2226">
    <property type="taxonomic scope" value="Bacteria"/>
</dbReference>
<dbReference type="Gene3D" id="3.40.50.150">
    <property type="entry name" value="Vaccinia Virus protein VP39"/>
    <property type="match status" value="1"/>
</dbReference>
<dbReference type="EMBL" id="CP001736">
    <property type="protein sequence ID" value="ADB32988.1"/>
    <property type="molecule type" value="Genomic_DNA"/>
</dbReference>
<dbReference type="Pfam" id="PF08241">
    <property type="entry name" value="Methyltransf_11"/>
    <property type="match status" value="1"/>
</dbReference>
<dbReference type="InterPro" id="IPR013216">
    <property type="entry name" value="Methyltransf_11"/>
</dbReference>
<dbReference type="AlphaFoldDB" id="D2PR40"/>
<dbReference type="HOGENOM" id="CLU_037990_2_1_11"/>
<reference evidence="2 3" key="2">
    <citation type="journal article" date="2010" name="Stand. Genomic Sci.">
        <title>Complete genome sequence of Kribbella flavida type strain (IFO 14399).</title>
        <authorList>
            <person name="Pukall R."/>
            <person name="Lapidus A."/>
            <person name="Glavina Del Rio T."/>
            <person name="Copeland A."/>
            <person name="Tice H."/>
            <person name="Cheng J.-F."/>
            <person name="Lucas S."/>
            <person name="Chen F."/>
            <person name="Nolan M."/>
            <person name="LaButti K."/>
            <person name="Pati A."/>
            <person name="Ivanova N."/>
            <person name="Mavrommatis K."/>
            <person name="Mikhailova N."/>
            <person name="Pitluck S."/>
            <person name="Bruce D."/>
            <person name="Goodwin L."/>
            <person name="Land M."/>
            <person name="Hauser L."/>
            <person name="Chang Y.-J."/>
            <person name="Jeffries C.D."/>
            <person name="Chen A."/>
            <person name="Palaniappan K."/>
            <person name="Chain P."/>
            <person name="Rohde M."/>
            <person name="Goeker M."/>
            <person name="Bristow J."/>
            <person name="Eisen J.A."/>
            <person name="Markowitz V."/>
            <person name="Hugenholtz P."/>
            <person name="Kyrpides N.C."/>
            <person name="Klenk H.-P."/>
            <person name="Brettin T."/>
        </authorList>
    </citation>
    <scope>NUCLEOTIDE SEQUENCE [LARGE SCALE GENOMIC DNA]</scope>
    <source>
        <strain evidence="3">DSM 17836 / JCM 10339 / NBRC 14399</strain>
    </source>
</reference>
<dbReference type="OrthoDB" id="7032234at2"/>
<organism evidence="2 3">
    <name type="scientific">Kribbella flavida (strain DSM 17836 / JCM 10339 / NBRC 14399)</name>
    <dbReference type="NCBI Taxonomy" id="479435"/>
    <lineage>
        <taxon>Bacteria</taxon>
        <taxon>Bacillati</taxon>
        <taxon>Actinomycetota</taxon>
        <taxon>Actinomycetes</taxon>
        <taxon>Propionibacteriales</taxon>
        <taxon>Kribbellaceae</taxon>
        <taxon>Kribbella</taxon>
    </lineage>
</organism>
<keyword evidence="3" id="KW-1185">Reference proteome</keyword>
<reference evidence="3" key="1">
    <citation type="submission" date="2009-09" db="EMBL/GenBank/DDBJ databases">
        <title>The complete genome of Kribbella flavida DSM 17836.</title>
        <authorList>
            <consortium name="US DOE Joint Genome Institute (JGI-PGF)"/>
            <person name="Lucas S."/>
            <person name="Copeland A."/>
            <person name="Lapidus A."/>
            <person name="Glavina del Rio T."/>
            <person name="Dalin E."/>
            <person name="Tice H."/>
            <person name="Bruce D."/>
            <person name="Goodwin L."/>
            <person name="Pitluck S."/>
            <person name="Kyrpides N."/>
            <person name="Mavromatis K."/>
            <person name="Ivanova N."/>
            <person name="Saunders E."/>
            <person name="Brettin T."/>
            <person name="Detter J.C."/>
            <person name="Han C."/>
            <person name="Larimer F."/>
            <person name="Land M."/>
            <person name="Hauser L."/>
            <person name="Markowitz V."/>
            <person name="Cheng J.-F."/>
            <person name="Hugenholtz P."/>
            <person name="Woyke T."/>
            <person name="Wu D."/>
            <person name="Pukall R."/>
            <person name="Klenk H.-P."/>
            <person name="Eisen J.A."/>
        </authorList>
    </citation>
    <scope>NUCLEOTIDE SEQUENCE [LARGE SCALE GENOMIC DNA]</scope>
    <source>
        <strain evidence="3">DSM 17836 / JCM 10339 / NBRC 14399</strain>
    </source>
</reference>
<evidence type="ECO:0000313" key="2">
    <source>
        <dbReference type="EMBL" id="ADB32988.1"/>
    </source>
</evidence>
<dbReference type="GO" id="GO:0008757">
    <property type="term" value="F:S-adenosylmethionine-dependent methyltransferase activity"/>
    <property type="evidence" value="ECO:0007669"/>
    <property type="project" value="InterPro"/>
</dbReference>
<evidence type="ECO:0000313" key="3">
    <source>
        <dbReference type="Proteomes" id="UP000007967"/>
    </source>
</evidence>
<sequence>MGIDWSAGRYEATGEMLLPVSELVVAMSEPLAGRTVVDVGCGTGNAALLAAARGAVVTGVDPAPRLLEVARQRAADRGLEIDFVTGEAAGIPLPDHSADVVFSVFAVIFAPDPGAAIAELVRVTTQDGTIRLTSWPPEGPLVVINKVVGQFMAEAMGEQPAGANHPKPLGWHDRDELRAAFAPYGFEVEVERRSLTFTAPSPEAFLATSSEHPMAVGASQALSTLPNSAELEAELAARLLAATVELNEDPQAFAYTNDYVVVTARRG</sequence>
<protein>
    <submittedName>
        <fullName evidence="2">Methyltransferase type 11</fullName>
    </submittedName>
</protein>